<reference evidence="2 3" key="1">
    <citation type="submission" date="2020-04" db="EMBL/GenBank/DDBJ databases">
        <title>Draft genome of Pyxidicoccus fallax type strain.</title>
        <authorList>
            <person name="Whitworth D.E."/>
        </authorList>
    </citation>
    <scope>NUCLEOTIDE SEQUENCE [LARGE SCALE GENOMIC DNA]</scope>
    <source>
        <strain evidence="2 3">DSM 14698</strain>
    </source>
</reference>
<dbReference type="SUPFAM" id="SSF55729">
    <property type="entry name" value="Acyl-CoA N-acyltransferases (Nat)"/>
    <property type="match status" value="1"/>
</dbReference>
<name>A0A848LGS6_9BACT</name>
<dbReference type="Proteomes" id="UP000518300">
    <property type="component" value="Unassembled WGS sequence"/>
</dbReference>
<evidence type="ECO:0000313" key="3">
    <source>
        <dbReference type="Proteomes" id="UP000518300"/>
    </source>
</evidence>
<gene>
    <name evidence="2" type="ORF">HG543_18860</name>
</gene>
<dbReference type="CDD" id="cd04301">
    <property type="entry name" value="NAT_SF"/>
    <property type="match status" value="1"/>
</dbReference>
<protein>
    <submittedName>
        <fullName evidence="2">GNAT family N-acetyltransferase</fullName>
    </submittedName>
</protein>
<keyword evidence="2" id="KW-0808">Transferase</keyword>
<accession>A0A848LGS6</accession>
<dbReference type="InterPro" id="IPR000182">
    <property type="entry name" value="GNAT_dom"/>
</dbReference>
<dbReference type="Gene3D" id="3.40.630.30">
    <property type="match status" value="1"/>
</dbReference>
<dbReference type="EMBL" id="JABBJJ010000081">
    <property type="protein sequence ID" value="NMO16903.1"/>
    <property type="molecule type" value="Genomic_DNA"/>
</dbReference>
<evidence type="ECO:0000259" key="1">
    <source>
        <dbReference type="PROSITE" id="PS51186"/>
    </source>
</evidence>
<dbReference type="InterPro" id="IPR016181">
    <property type="entry name" value="Acyl_CoA_acyltransferase"/>
</dbReference>
<sequence length="237" mass="26898">METTGLPEHRVVEVTDERGPLARRAISLIQEAIWDVHPTGFLLRELEETRRGTARGGGYHLLAMVGADDEEPLAAAAGAYLQAVNAGFVSYLAVREDLRGRGLGRALREHLLDTFRAQARREGGAELGNVLGEVERESPWLRMMVREGRVMPLAFPYFHPWMSRHSEGYYALYREPLADTRPELPAEEVADMVDAIWRRAYRVHAPQQRDTWRYMMESLKDRATVGADPDFLRPLSS</sequence>
<evidence type="ECO:0000313" key="2">
    <source>
        <dbReference type="EMBL" id="NMO16903.1"/>
    </source>
</evidence>
<comment type="caution">
    <text evidence="2">The sequence shown here is derived from an EMBL/GenBank/DDBJ whole genome shotgun (WGS) entry which is preliminary data.</text>
</comment>
<feature type="domain" description="N-acetyltransferase" evidence="1">
    <location>
        <begin position="12"/>
        <end position="152"/>
    </location>
</feature>
<dbReference type="Pfam" id="PF00583">
    <property type="entry name" value="Acetyltransf_1"/>
    <property type="match status" value="1"/>
</dbReference>
<dbReference type="AlphaFoldDB" id="A0A848LGS6"/>
<dbReference type="PROSITE" id="PS51186">
    <property type="entry name" value="GNAT"/>
    <property type="match status" value="1"/>
</dbReference>
<dbReference type="RefSeq" id="WP_169346187.1">
    <property type="nucleotide sequence ID" value="NZ_JABBJJ010000081.1"/>
</dbReference>
<keyword evidence="3" id="KW-1185">Reference proteome</keyword>
<organism evidence="2 3">
    <name type="scientific">Pyxidicoccus fallax</name>
    <dbReference type="NCBI Taxonomy" id="394095"/>
    <lineage>
        <taxon>Bacteria</taxon>
        <taxon>Pseudomonadati</taxon>
        <taxon>Myxococcota</taxon>
        <taxon>Myxococcia</taxon>
        <taxon>Myxococcales</taxon>
        <taxon>Cystobacterineae</taxon>
        <taxon>Myxococcaceae</taxon>
        <taxon>Pyxidicoccus</taxon>
    </lineage>
</organism>
<dbReference type="GO" id="GO:0016747">
    <property type="term" value="F:acyltransferase activity, transferring groups other than amino-acyl groups"/>
    <property type="evidence" value="ECO:0007669"/>
    <property type="project" value="InterPro"/>
</dbReference>
<proteinExistence type="predicted"/>